<evidence type="ECO:0000256" key="1">
    <source>
        <dbReference type="ARBA" id="ARBA00022679"/>
    </source>
</evidence>
<dbReference type="Gene3D" id="2.40.70.10">
    <property type="entry name" value="Acid Proteases"/>
    <property type="match status" value="1"/>
</dbReference>
<feature type="compositionally biased region" description="Basic and acidic residues" evidence="5">
    <location>
        <begin position="123"/>
        <end position="136"/>
    </location>
</feature>
<dbReference type="InterPro" id="IPR012337">
    <property type="entry name" value="RNaseH-like_sf"/>
</dbReference>
<keyword evidence="2" id="KW-0548">Nucleotidyltransferase</keyword>
<dbReference type="GO" id="GO:0016779">
    <property type="term" value="F:nucleotidyltransferase activity"/>
    <property type="evidence" value="ECO:0007669"/>
    <property type="project" value="UniProtKB-KW"/>
</dbReference>
<dbReference type="InterPro" id="IPR036397">
    <property type="entry name" value="RNaseH_sf"/>
</dbReference>
<dbReference type="GO" id="GO:0015074">
    <property type="term" value="P:DNA integration"/>
    <property type="evidence" value="ECO:0007669"/>
    <property type="project" value="InterPro"/>
</dbReference>
<gene>
    <name evidence="7" type="primary">TY3B-I_471</name>
    <name evidence="7" type="ORF">CK203_108531</name>
</gene>
<dbReference type="Proteomes" id="UP000288805">
    <property type="component" value="Unassembled WGS sequence"/>
</dbReference>
<dbReference type="InterPro" id="IPR021109">
    <property type="entry name" value="Peptidase_aspartic_dom_sf"/>
</dbReference>
<dbReference type="GO" id="GO:0004519">
    <property type="term" value="F:endonuclease activity"/>
    <property type="evidence" value="ECO:0007669"/>
    <property type="project" value="UniProtKB-KW"/>
</dbReference>
<evidence type="ECO:0000259" key="6">
    <source>
        <dbReference type="PROSITE" id="PS50994"/>
    </source>
</evidence>
<comment type="caution">
    <text evidence="7">The sequence shown here is derived from an EMBL/GenBank/DDBJ whole genome shotgun (WGS) entry which is preliminary data.</text>
</comment>
<dbReference type="PANTHER" id="PTHR37984">
    <property type="entry name" value="PROTEIN CBG26694"/>
    <property type="match status" value="1"/>
</dbReference>
<name>A0A438C5E5_VITVI</name>
<keyword evidence="4" id="KW-0378">Hydrolase</keyword>
<dbReference type="AlphaFoldDB" id="A0A438C5E5"/>
<dbReference type="Pfam" id="PF08284">
    <property type="entry name" value="RVP_2"/>
    <property type="match status" value="1"/>
</dbReference>
<sequence>MTRRLLEDQGPITWRQFRKAFYKKYFPDSVRPVEVDCYRGEKALKFQDGLKPYLKNKISILKLGVYSEVVDRALIAEKDNEELHQYREQQRKRNRSDGAHGNQSQRKQGHLIRDFLENRKFITGKPKEENKEDKQKPKAQGRVFAMTHQDAQATSDVGDREMPVDLVLLDLQDFDVILGMDWLASYHASVDCFEKRVMFSIPGQPKFKLEGKHVDRPLRMISALIRLACPPEREVEFTIDLVPGTDRISFLGHVVSNDGISVDLGKVDVVANWRRPSTVTEIRSFGTAGYYKTVQEDLWCIVMPFIRVWVVFLCRHGRVVAYASRQLKPYERNYPTHDLELAVVELNMRQRKWNRTTKDYDCIIQYHPRKVNVVADALSKKSVGSLAAIRGCQKQLLEELRSLQVHFRVMGLGALVANFKVQPDLVGRIKTLQKNDSRLVQVMEKVKRVSKPDFVLSDDEILRFGSRLCVPNDEDLRRERLEEGHCSKFAIHPGGTKMYKDLRQNYWWLGSLQPLAIPEWKWEHITMDFVIRLPRTLGGNNAIWVIVDRLTKSAHFLPMKVNFSLDRLASLYVKEIVRMHGVPVSIVSDRDPRFTSRFWHSLEKALGTKLSFSTAFHPQTDGQSERVIQVLEDLLRACIWTCKLTVEKVALIKERLKAAQSRHKSYADNRRRDLEFEVGDHVFLKVSPMKFVMRFGRKGNLVLVLWYIYDPSHVVELEPIQISEDLTYEEVPVQIVDVMDKNFKERRLESDFRVGEQISIGTLSSGDE</sequence>
<keyword evidence="3" id="KW-0540">Nuclease</keyword>
<evidence type="ECO:0000256" key="2">
    <source>
        <dbReference type="ARBA" id="ARBA00022695"/>
    </source>
</evidence>
<evidence type="ECO:0000256" key="4">
    <source>
        <dbReference type="ARBA" id="ARBA00022759"/>
    </source>
</evidence>
<proteinExistence type="predicted"/>
<dbReference type="CDD" id="cd00303">
    <property type="entry name" value="retropepsin_like"/>
    <property type="match status" value="1"/>
</dbReference>
<keyword evidence="4" id="KW-0255">Endonuclease</keyword>
<feature type="compositionally biased region" description="Basic and acidic residues" evidence="5">
    <location>
        <begin position="85"/>
        <end position="98"/>
    </location>
</feature>
<organism evidence="7 8">
    <name type="scientific">Vitis vinifera</name>
    <name type="common">Grape</name>
    <dbReference type="NCBI Taxonomy" id="29760"/>
    <lineage>
        <taxon>Eukaryota</taxon>
        <taxon>Viridiplantae</taxon>
        <taxon>Streptophyta</taxon>
        <taxon>Embryophyta</taxon>
        <taxon>Tracheophyta</taxon>
        <taxon>Spermatophyta</taxon>
        <taxon>Magnoliopsida</taxon>
        <taxon>eudicotyledons</taxon>
        <taxon>Gunneridae</taxon>
        <taxon>Pentapetalae</taxon>
        <taxon>rosids</taxon>
        <taxon>Vitales</taxon>
        <taxon>Vitaceae</taxon>
        <taxon>Viteae</taxon>
        <taxon>Vitis</taxon>
    </lineage>
</organism>
<dbReference type="SUPFAM" id="SSF56672">
    <property type="entry name" value="DNA/RNA polymerases"/>
    <property type="match status" value="1"/>
</dbReference>
<accession>A0A438C5E5</accession>
<feature type="domain" description="Integrase catalytic" evidence="6">
    <location>
        <begin position="514"/>
        <end position="696"/>
    </location>
</feature>
<evidence type="ECO:0000256" key="3">
    <source>
        <dbReference type="ARBA" id="ARBA00022722"/>
    </source>
</evidence>
<dbReference type="PANTHER" id="PTHR37984:SF5">
    <property type="entry name" value="PROTEIN NYNRIN-LIKE"/>
    <property type="match status" value="1"/>
</dbReference>
<dbReference type="Gene3D" id="3.30.420.10">
    <property type="entry name" value="Ribonuclease H-like superfamily/Ribonuclease H"/>
    <property type="match status" value="1"/>
</dbReference>
<dbReference type="InterPro" id="IPR001584">
    <property type="entry name" value="Integrase_cat-core"/>
</dbReference>
<dbReference type="EMBL" id="QGNW01002524">
    <property type="protein sequence ID" value="RVW18472.1"/>
    <property type="molecule type" value="Genomic_DNA"/>
</dbReference>
<feature type="region of interest" description="Disordered" evidence="5">
    <location>
        <begin position="123"/>
        <end position="143"/>
    </location>
</feature>
<feature type="region of interest" description="Disordered" evidence="5">
    <location>
        <begin position="85"/>
        <end position="109"/>
    </location>
</feature>
<evidence type="ECO:0000256" key="5">
    <source>
        <dbReference type="SAM" id="MobiDB-lite"/>
    </source>
</evidence>
<keyword evidence="1" id="KW-0808">Transferase</keyword>
<evidence type="ECO:0000313" key="8">
    <source>
        <dbReference type="Proteomes" id="UP000288805"/>
    </source>
</evidence>
<dbReference type="PROSITE" id="PS50994">
    <property type="entry name" value="INTEGRASE"/>
    <property type="match status" value="1"/>
</dbReference>
<dbReference type="GO" id="GO:0003676">
    <property type="term" value="F:nucleic acid binding"/>
    <property type="evidence" value="ECO:0007669"/>
    <property type="project" value="InterPro"/>
</dbReference>
<protein>
    <submittedName>
        <fullName evidence="7">Transposon Ty3-I Gag-Pol polyprotein</fullName>
    </submittedName>
</protein>
<reference evidence="7 8" key="1">
    <citation type="journal article" date="2018" name="PLoS Genet.">
        <title>Population sequencing reveals clonal diversity and ancestral inbreeding in the grapevine cultivar Chardonnay.</title>
        <authorList>
            <person name="Roach M.J."/>
            <person name="Johnson D.L."/>
            <person name="Bohlmann J."/>
            <person name="van Vuuren H.J."/>
            <person name="Jones S.J."/>
            <person name="Pretorius I.S."/>
            <person name="Schmidt S.A."/>
            <person name="Borneman A.R."/>
        </authorList>
    </citation>
    <scope>NUCLEOTIDE SEQUENCE [LARGE SCALE GENOMIC DNA]</scope>
    <source>
        <strain evidence="8">cv. Chardonnay</strain>
        <tissue evidence="7">Leaf</tissue>
    </source>
</reference>
<dbReference type="Pfam" id="PF17921">
    <property type="entry name" value="Integrase_H2C2"/>
    <property type="match status" value="1"/>
</dbReference>
<dbReference type="InterPro" id="IPR041588">
    <property type="entry name" value="Integrase_H2C2"/>
</dbReference>
<dbReference type="Gene3D" id="1.10.340.70">
    <property type="match status" value="1"/>
</dbReference>
<dbReference type="InterPro" id="IPR050951">
    <property type="entry name" value="Retrovirus_Pol_polyprotein"/>
</dbReference>
<dbReference type="InterPro" id="IPR043502">
    <property type="entry name" value="DNA/RNA_pol_sf"/>
</dbReference>
<dbReference type="SUPFAM" id="SSF53098">
    <property type="entry name" value="Ribonuclease H-like"/>
    <property type="match status" value="1"/>
</dbReference>
<evidence type="ECO:0000313" key="7">
    <source>
        <dbReference type="EMBL" id="RVW18472.1"/>
    </source>
</evidence>